<evidence type="ECO:0000313" key="1">
    <source>
        <dbReference type="EMBL" id="KAI3684031.1"/>
    </source>
</evidence>
<reference evidence="1 2" key="2">
    <citation type="journal article" date="2022" name="Mol. Ecol. Resour.">
        <title>The genomes of chicory, endive, great burdock and yacon provide insights into Asteraceae paleo-polyploidization history and plant inulin production.</title>
        <authorList>
            <person name="Fan W."/>
            <person name="Wang S."/>
            <person name="Wang H."/>
            <person name="Wang A."/>
            <person name="Jiang F."/>
            <person name="Liu H."/>
            <person name="Zhao H."/>
            <person name="Xu D."/>
            <person name="Zhang Y."/>
        </authorList>
    </citation>
    <scope>NUCLEOTIDE SEQUENCE [LARGE SCALE GENOMIC DNA]</scope>
    <source>
        <strain evidence="2">cv. Yunnan</strain>
        <tissue evidence="1">Leaves</tissue>
    </source>
</reference>
<reference evidence="2" key="1">
    <citation type="journal article" date="2022" name="Mol. Ecol. Resour.">
        <title>The genomes of chicory, endive, great burdock and yacon provide insights into Asteraceae palaeo-polyploidization history and plant inulin production.</title>
        <authorList>
            <person name="Fan W."/>
            <person name="Wang S."/>
            <person name="Wang H."/>
            <person name="Wang A."/>
            <person name="Jiang F."/>
            <person name="Liu H."/>
            <person name="Zhao H."/>
            <person name="Xu D."/>
            <person name="Zhang Y."/>
        </authorList>
    </citation>
    <scope>NUCLEOTIDE SEQUENCE [LARGE SCALE GENOMIC DNA]</scope>
    <source>
        <strain evidence="2">cv. Yunnan</strain>
    </source>
</reference>
<comment type="caution">
    <text evidence="1">The sequence shown here is derived from an EMBL/GenBank/DDBJ whole genome shotgun (WGS) entry which is preliminary data.</text>
</comment>
<dbReference type="Proteomes" id="UP001056120">
    <property type="component" value="Linkage Group LG28"/>
</dbReference>
<name>A0ACB8YF41_9ASTR</name>
<proteinExistence type="predicted"/>
<dbReference type="EMBL" id="CM042045">
    <property type="protein sequence ID" value="KAI3684031.1"/>
    <property type="molecule type" value="Genomic_DNA"/>
</dbReference>
<keyword evidence="2" id="KW-1185">Reference proteome</keyword>
<accession>A0ACB8YF41</accession>
<organism evidence="1 2">
    <name type="scientific">Smallanthus sonchifolius</name>
    <dbReference type="NCBI Taxonomy" id="185202"/>
    <lineage>
        <taxon>Eukaryota</taxon>
        <taxon>Viridiplantae</taxon>
        <taxon>Streptophyta</taxon>
        <taxon>Embryophyta</taxon>
        <taxon>Tracheophyta</taxon>
        <taxon>Spermatophyta</taxon>
        <taxon>Magnoliopsida</taxon>
        <taxon>eudicotyledons</taxon>
        <taxon>Gunneridae</taxon>
        <taxon>Pentapetalae</taxon>
        <taxon>asterids</taxon>
        <taxon>campanulids</taxon>
        <taxon>Asterales</taxon>
        <taxon>Asteraceae</taxon>
        <taxon>Asteroideae</taxon>
        <taxon>Heliantheae alliance</taxon>
        <taxon>Millerieae</taxon>
        <taxon>Smallanthus</taxon>
    </lineage>
</organism>
<evidence type="ECO:0000313" key="2">
    <source>
        <dbReference type="Proteomes" id="UP001056120"/>
    </source>
</evidence>
<gene>
    <name evidence="1" type="ORF">L1987_84553</name>
</gene>
<sequence>MFEAHVLHLLRRYLGEYVHGLSSEALRISVWKGDVVLKDLKLKAEALNSLKLPVTVKAGFVGSITLKVPWKGLGKEPVIVLIDRVFILAHPASDGRSFTPEEREKFFEAKLQQIEEAESATLDAISKSKLGNSAAGNSWLGSLIGTIIGNLKISIGNVHIRYEDTISNPGHPFAVGVTLAKLAAFTVDEKGNETFDTSGALDKLRKSLQLERLAMYHDSNRPPWNLDKKWEDLSPTDWVEIFEDGINEPAKGHGISEWARNRNYLVSPINGVLKYHRLGNSERTDPEIPFEEAHLILGDVSLTLTEAQYHDWIRLLEVISRYNSYVEVSHLRPVVSVTEGPKLWWNYAAQAALQQKKMCYRLSWAQIQHFSLLRRRYIQLYAGSLQELPDSDDSQIRSIERDLDPKVILLWRFLAHAKVESVKSKEEAEQRMLKRSSWFSFGWRSASTGTLEKDAPEGSQTVVDGLSKEEWQSLNNLLSFQPDEDLTSQSGKDTQNMTQRMVIVSIGQAAARIINLNETEIVCGRFEQLQVSSKFKHRSLYCDVTLKFYGLSAPEGPLCQSVSSQQKANALGASFVYSPVGENLDWRLSATISPCHVTVLMESYNRFLEFMKRSNSVSPTVAFETATALQNKIERATRRAHEQFQTVLEEQSRFALDIDLDAPKIRIPIRTSALSEEYDSHFLLDFGNFTLRTEEGQHDNQGKNLYSRFCISGRDIAAFFTDGSSDIQTNDLESSSHSNQLSAYSIVGGAHHSYSLVDRCGMVVIVDQIKVPHPRHPSTRVSVQVPTLAIHLSPIRFSRIMELLKILSGTIESGTKLVEDYQAEHAPWSSPDLATEVQILVWRGIGYSVASWQPSYLVLSGLYLYLLESSTSQNYQRFFSMAGKQVYEVPSNNVGGSSSCIAVCIRGMDIQKALECSSTLVVKFQNEKEKASWMRGLVQATYRASATSSVDILEKKGDAVAEHSEPRSTNTKIADIIVNGTLVETKLLIYGKVGTEVHDDTVEVQILEVLAIGGKVYVASYEGDLTVRMNLHLLKIKDELQYSSTGPAYLACSVVENGCALDPTSIVNPQVEEVLVSMAEEDDTFTDALTDFMSLPDAVEALVHEKDHGKARCNSGDIFFEAEGIDDSDFVSLAFLKRTPQSPDYDGIDTQMSIRMSKLEFFCHRPTIVALISLGIDLGNASSTSKKEEDGALGQKDKGEEAKVKGLLGHGKVRVVFSLNMNVDSVTVFLNKEDGSQLAMLVQESFVLDLKVHPGSISVEGTLGNFRLCDLSLGTEHCWGWFCDIRDVGADSLIQFTFKSYSPDDDDYEGYNYSLSGKLSAVRIVFLNRFIQEDSYPEILILI</sequence>
<protein>
    <submittedName>
        <fullName evidence="1">Uncharacterized protein</fullName>
    </submittedName>
</protein>